<name>A0A926EVI8_9FIRM</name>
<protein>
    <submittedName>
        <fullName evidence="3">FeoA domain-containing protein</fullName>
    </submittedName>
</protein>
<keyword evidence="1" id="KW-0408">Iron</keyword>
<reference evidence="3" key="1">
    <citation type="submission" date="2020-08" db="EMBL/GenBank/DDBJ databases">
        <title>Genome public.</title>
        <authorList>
            <person name="Liu C."/>
            <person name="Sun Q."/>
        </authorList>
    </citation>
    <scope>NUCLEOTIDE SEQUENCE</scope>
    <source>
        <strain evidence="3">BX21</strain>
    </source>
</reference>
<dbReference type="RefSeq" id="WP_262428788.1">
    <property type="nucleotide sequence ID" value="NZ_JACRTG010000010.1"/>
</dbReference>
<dbReference type="SUPFAM" id="SSF50037">
    <property type="entry name" value="C-terminal domain of transcriptional repressors"/>
    <property type="match status" value="1"/>
</dbReference>
<dbReference type="InterPro" id="IPR038157">
    <property type="entry name" value="FeoA_core_dom"/>
</dbReference>
<evidence type="ECO:0000259" key="2">
    <source>
        <dbReference type="SMART" id="SM00899"/>
    </source>
</evidence>
<dbReference type="InterPro" id="IPR053184">
    <property type="entry name" value="FeoA-like"/>
</dbReference>
<dbReference type="GO" id="GO:0046914">
    <property type="term" value="F:transition metal ion binding"/>
    <property type="evidence" value="ECO:0007669"/>
    <property type="project" value="InterPro"/>
</dbReference>
<proteinExistence type="predicted"/>
<organism evidence="3 4">
    <name type="scientific">Paratissierella segnis</name>
    <dbReference type="NCBI Taxonomy" id="2763679"/>
    <lineage>
        <taxon>Bacteria</taxon>
        <taxon>Bacillati</taxon>
        <taxon>Bacillota</taxon>
        <taxon>Tissierellia</taxon>
        <taxon>Tissierellales</taxon>
        <taxon>Tissierellaceae</taxon>
        <taxon>Paratissierella</taxon>
    </lineage>
</organism>
<dbReference type="InterPro" id="IPR008988">
    <property type="entry name" value="Transcriptional_repressor_C"/>
</dbReference>
<dbReference type="PANTHER" id="PTHR43151:SF1">
    <property type="entry name" value="SSR2333 PROTEIN"/>
    <property type="match status" value="1"/>
</dbReference>
<dbReference type="SMART" id="SM00899">
    <property type="entry name" value="FeoA"/>
    <property type="match status" value="1"/>
</dbReference>
<feature type="domain" description="Ferrous iron transporter FeoA-like" evidence="2">
    <location>
        <begin position="4"/>
        <end position="74"/>
    </location>
</feature>
<dbReference type="EMBL" id="JACRTG010000010">
    <property type="protein sequence ID" value="MBC8587332.1"/>
    <property type="molecule type" value="Genomic_DNA"/>
</dbReference>
<dbReference type="Gene3D" id="2.30.30.90">
    <property type="match status" value="1"/>
</dbReference>
<dbReference type="PANTHER" id="PTHR43151">
    <property type="entry name" value="FEOA FAMILY PROTEIN"/>
    <property type="match status" value="1"/>
</dbReference>
<dbReference type="Pfam" id="PF04023">
    <property type="entry name" value="FeoA"/>
    <property type="match status" value="1"/>
</dbReference>
<sequence length="74" mass="8018">MKVMALIQLKPNDKGRISEIKGGKQICKRLFELGLNKGVEIEVVKNDIGPVIVDLSGHKLAIGRGLANNIIIQA</sequence>
<gene>
    <name evidence="3" type="ORF">H8707_03645</name>
</gene>
<evidence type="ECO:0000313" key="3">
    <source>
        <dbReference type="EMBL" id="MBC8587332.1"/>
    </source>
</evidence>
<dbReference type="AlphaFoldDB" id="A0A926EVI8"/>
<evidence type="ECO:0000256" key="1">
    <source>
        <dbReference type="ARBA" id="ARBA00023004"/>
    </source>
</evidence>
<dbReference type="InterPro" id="IPR007167">
    <property type="entry name" value="Fe-transptr_FeoA-like"/>
</dbReference>
<keyword evidence="4" id="KW-1185">Reference proteome</keyword>
<evidence type="ECO:0000313" key="4">
    <source>
        <dbReference type="Proteomes" id="UP000601171"/>
    </source>
</evidence>
<comment type="caution">
    <text evidence="3">The sequence shown here is derived from an EMBL/GenBank/DDBJ whole genome shotgun (WGS) entry which is preliminary data.</text>
</comment>
<dbReference type="Proteomes" id="UP000601171">
    <property type="component" value="Unassembled WGS sequence"/>
</dbReference>
<accession>A0A926EVI8</accession>